<reference evidence="1 2" key="1">
    <citation type="submission" date="2020-08" db="EMBL/GenBank/DDBJ databases">
        <title>Genomic Encyclopedia of Type Strains, Phase IV (KMG-IV): sequencing the most valuable type-strain genomes for metagenomic binning, comparative biology and taxonomic classification.</title>
        <authorList>
            <person name="Goeker M."/>
        </authorList>
    </citation>
    <scope>NUCLEOTIDE SEQUENCE [LARGE SCALE GENOMIC DNA]</scope>
    <source>
        <strain evidence="1 2">DSM 4737</strain>
    </source>
</reference>
<name>A0A7W9CJV2_9CAUL</name>
<accession>A0A7W9CJV2</accession>
<dbReference type="AlphaFoldDB" id="A0A7W9CJV2"/>
<protein>
    <submittedName>
        <fullName evidence="1">Uncharacterized protein</fullName>
    </submittedName>
</protein>
<dbReference type="Proteomes" id="UP000545037">
    <property type="component" value="Unassembled WGS sequence"/>
</dbReference>
<sequence>MSTTRMTRDTARSLDDAMPGLTYRDLSVALGLIASGPDHRAMIPFLVSALREQAPYLTGQMTMFEILRSANCLADIAVTGPPDG</sequence>
<evidence type="ECO:0000313" key="2">
    <source>
        <dbReference type="Proteomes" id="UP000545037"/>
    </source>
</evidence>
<evidence type="ECO:0000313" key="1">
    <source>
        <dbReference type="EMBL" id="MBB5746881.1"/>
    </source>
</evidence>
<gene>
    <name evidence="1" type="ORF">GGR13_002488</name>
</gene>
<keyword evidence="2" id="KW-1185">Reference proteome</keyword>
<comment type="caution">
    <text evidence="1">The sequence shown here is derived from an EMBL/GenBank/DDBJ whole genome shotgun (WGS) entry which is preliminary data.</text>
</comment>
<dbReference type="EMBL" id="JACHOR010000004">
    <property type="protein sequence ID" value="MBB5746881.1"/>
    <property type="molecule type" value="Genomic_DNA"/>
</dbReference>
<dbReference type="RefSeq" id="WP_183213845.1">
    <property type="nucleotide sequence ID" value="NZ_JACHOR010000004.1"/>
</dbReference>
<organism evidence="1 2">
    <name type="scientific">Brevundimonas variabilis</name>
    <dbReference type="NCBI Taxonomy" id="74312"/>
    <lineage>
        <taxon>Bacteria</taxon>
        <taxon>Pseudomonadati</taxon>
        <taxon>Pseudomonadota</taxon>
        <taxon>Alphaproteobacteria</taxon>
        <taxon>Caulobacterales</taxon>
        <taxon>Caulobacteraceae</taxon>
        <taxon>Brevundimonas</taxon>
    </lineage>
</organism>
<proteinExistence type="predicted"/>